<dbReference type="Pfam" id="PF04205">
    <property type="entry name" value="FMN_bind"/>
    <property type="match status" value="1"/>
</dbReference>
<name>A0A7Y8BJD2_9PSED</name>
<accession>A0A7Y8BJD2</accession>
<dbReference type="EC" id="7.-.-.-" evidence="6"/>
<feature type="domain" description="FMN-binding" evidence="7">
    <location>
        <begin position="93"/>
        <end position="185"/>
    </location>
</feature>
<dbReference type="PANTHER" id="PTHR36118">
    <property type="entry name" value="ION-TRANSLOCATING OXIDOREDUCTASE COMPLEX SUBUNIT G"/>
    <property type="match status" value="1"/>
</dbReference>
<evidence type="ECO:0000256" key="6">
    <source>
        <dbReference type="HAMAP-Rule" id="MF_00479"/>
    </source>
</evidence>
<evidence type="ECO:0000256" key="2">
    <source>
        <dbReference type="ARBA" id="ARBA00022553"/>
    </source>
</evidence>
<evidence type="ECO:0000256" key="1">
    <source>
        <dbReference type="ARBA" id="ARBA00022448"/>
    </source>
</evidence>
<keyword evidence="3 6" id="KW-0285">Flavoprotein</keyword>
<dbReference type="InterPro" id="IPR007329">
    <property type="entry name" value="FMN-bd"/>
</dbReference>
<dbReference type="GO" id="GO:0010181">
    <property type="term" value="F:FMN binding"/>
    <property type="evidence" value="ECO:0007669"/>
    <property type="project" value="InterPro"/>
</dbReference>
<organism evidence="8 9">
    <name type="scientific">Pseudomonas gingeri</name>
    <dbReference type="NCBI Taxonomy" id="117681"/>
    <lineage>
        <taxon>Bacteria</taxon>
        <taxon>Pseudomonadati</taxon>
        <taxon>Pseudomonadota</taxon>
        <taxon>Gammaproteobacteria</taxon>
        <taxon>Pseudomonadales</taxon>
        <taxon>Pseudomonadaceae</taxon>
        <taxon>Pseudomonas</taxon>
    </lineage>
</organism>
<dbReference type="NCBIfam" id="TIGR01947">
    <property type="entry name" value="rnfG"/>
    <property type="match status" value="1"/>
</dbReference>
<dbReference type="PIRSF" id="PIRSF006091">
    <property type="entry name" value="E_trnsport_RnfG"/>
    <property type="match status" value="1"/>
</dbReference>
<evidence type="ECO:0000256" key="4">
    <source>
        <dbReference type="ARBA" id="ARBA00022643"/>
    </source>
</evidence>
<comment type="function">
    <text evidence="6">Part of a membrane-bound complex that couples electron transfer with translocation of ions across the membrane.</text>
</comment>
<keyword evidence="4 6" id="KW-0288">FMN</keyword>
<comment type="cofactor">
    <cofactor evidence="6">
        <name>FMN</name>
        <dbReference type="ChEBI" id="CHEBI:58210"/>
    </cofactor>
</comment>
<gene>
    <name evidence="6" type="primary">rnfG</name>
    <name evidence="8" type="ORF">HX829_03525</name>
</gene>
<dbReference type="GO" id="GO:0022900">
    <property type="term" value="P:electron transport chain"/>
    <property type="evidence" value="ECO:0007669"/>
    <property type="project" value="UniProtKB-UniRule"/>
</dbReference>
<evidence type="ECO:0000313" key="8">
    <source>
        <dbReference type="EMBL" id="NWB45553.1"/>
    </source>
</evidence>
<comment type="subunit">
    <text evidence="6">The complex is composed of six subunits: RnfA, RnfB, RnfC, RnfD, RnfE and RnfG.</text>
</comment>
<keyword evidence="6" id="KW-1133">Transmembrane helix</keyword>
<comment type="caution">
    <text evidence="8">The sequence shown here is derived from an EMBL/GenBank/DDBJ whole genome shotgun (WGS) entry which is preliminary data.</text>
</comment>
<comment type="subcellular location">
    <subcellularLocation>
        <location evidence="6">Cell inner membrane</location>
        <topology evidence="6">Single-pass membrane protein</topology>
    </subcellularLocation>
</comment>
<reference evidence="8 9" key="1">
    <citation type="submission" date="2020-04" db="EMBL/GenBank/DDBJ databases">
        <title>Molecular characterization of pseudomonads from Agaricus bisporus reveal novel blotch 2 pathogens in Western Europe.</title>
        <authorList>
            <person name="Taparia T."/>
            <person name="Krijger M."/>
            <person name="Haynes E."/>
            <person name="Elpinstone J.G."/>
            <person name="Noble R."/>
            <person name="Van Der Wolf J."/>
        </authorList>
    </citation>
    <scope>NUCLEOTIDE SEQUENCE [LARGE SCALE GENOMIC DNA]</scope>
    <source>
        <strain evidence="8 9">F1001</strain>
    </source>
</reference>
<protein>
    <recommendedName>
        <fullName evidence="6">Ion-translocating oxidoreductase complex subunit G</fullName>
        <ecNumber evidence="6">7.-.-.-</ecNumber>
    </recommendedName>
    <alternativeName>
        <fullName evidence="6">Rnf electron transport complex subunit G</fullName>
    </alternativeName>
</protein>
<evidence type="ECO:0000313" key="9">
    <source>
        <dbReference type="Proteomes" id="UP000582981"/>
    </source>
</evidence>
<dbReference type="GO" id="GO:0009055">
    <property type="term" value="F:electron transfer activity"/>
    <property type="evidence" value="ECO:0007669"/>
    <property type="project" value="InterPro"/>
</dbReference>
<keyword evidence="5 6" id="KW-0249">Electron transport</keyword>
<comment type="similarity">
    <text evidence="6">Belongs to the RnfG family.</text>
</comment>
<dbReference type="RefSeq" id="WP_100944476.1">
    <property type="nucleotide sequence ID" value="NZ_JACAPU010000003.1"/>
</dbReference>
<dbReference type="InterPro" id="IPR010209">
    <property type="entry name" value="Ion_transpt_RnfG/RsxG"/>
</dbReference>
<dbReference type="PANTHER" id="PTHR36118:SF1">
    <property type="entry name" value="ION-TRANSLOCATING OXIDOREDUCTASE COMPLEX SUBUNIT G"/>
    <property type="match status" value="1"/>
</dbReference>
<dbReference type="SMART" id="SM00900">
    <property type="entry name" value="FMN_bind"/>
    <property type="match status" value="1"/>
</dbReference>
<keyword evidence="6" id="KW-1003">Cell membrane</keyword>
<keyword evidence="1 6" id="KW-0813">Transport</keyword>
<dbReference type="Proteomes" id="UP000582981">
    <property type="component" value="Unassembled WGS sequence"/>
</dbReference>
<dbReference type="HAMAP" id="MF_00479">
    <property type="entry name" value="RsxG_RnfG"/>
    <property type="match status" value="1"/>
</dbReference>
<evidence type="ECO:0000256" key="3">
    <source>
        <dbReference type="ARBA" id="ARBA00022630"/>
    </source>
</evidence>
<keyword evidence="6" id="KW-0812">Transmembrane</keyword>
<keyword evidence="6" id="KW-0997">Cell inner membrane</keyword>
<keyword evidence="6" id="KW-0472">Membrane</keyword>
<dbReference type="AlphaFoldDB" id="A0A7Y8BJD2"/>
<keyword evidence="6" id="KW-1278">Translocase</keyword>
<dbReference type="EMBL" id="JACAPU010000003">
    <property type="protein sequence ID" value="NWB45553.1"/>
    <property type="molecule type" value="Genomic_DNA"/>
</dbReference>
<evidence type="ECO:0000256" key="5">
    <source>
        <dbReference type="ARBA" id="ARBA00022982"/>
    </source>
</evidence>
<dbReference type="GO" id="GO:0005886">
    <property type="term" value="C:plasma membrane"/>
    <property type="evidence" value="ECO:0007669"/>
    <property type="project" value="UniProtKB-SubCell"/>
</dbReference>
<proteinExistence type="inferred from homology"/>
<evidence type="ECO:0000259" key="7">
    <source>
        <dbReference type="SMART" id="SM00900"/>
    </source>
</evidence>
<sequence>MNRTASVLILLALAGLGIGLTWQAQQQARPRVQEQREAIENRRLLDVLPPGQYQNRPLLLEVPQQPHSLLISGALMLKDGQPAAVVLQSRTQGYGGPLDLMIGIGANGRLLGIKTLSHSETPGLGAKIADQGNLWWQQWLGKSRADTPDSDWKLKTDGGQFDQIAGATITSRAAVDAIHDALRYFDEHLAPLMGTAAHE</sequence>
<feature type="modified residue" description="FMN phosphoryl threonine" evidence="6">
    <location>
        <position position="168"/>
    </location>
</feature>
<keyword evidence="2 6" id="KW-0597">Phosphoprotein</keyword>